<protein>
    <recommendedName>
        <fullName evidence="3">FAD:protein FMN transferase</fullName>
        <ecNumber evidence="2">2.7.1.180</ecNumber>
    </recommendedName>
    <alternativeName>
        <fullName evidence="9">Flavin transferase</fullName>
    </alternativeName>
</protein>
<dbReference type="Gene3D" id="3.10.520.10">
    <property type="entry name" value="ApbE-like domains"/>
    <property type="match status" value="1"/>
</dbReference>
<dbReference type="InterPro" id="IPR024932">
    <property type="entry name" value="ApbE"/>
</dbReference>
<comment type="cofactor">
    <cofactor evidence="1">
        <name>Mg(2+)</name>
        <dbReference type="ChEBI" id="CHEBI:18420"/>
    </cofactor>
</comment>
<proteinExistence type="predicted"/>
<gene>
    <name evidence="11" type="ORF">HAHE_12280</name>
</gene>
<keyword evidence="8" id="KW-0460">Magnesium</keyword>
<dbReference type="SUPFAM" id="SSF143631">
    <property type="entry name" value="ApbE-like"/>
    <property type="match status" value="1"/>
</dbReference>
<keyword evidence="4" id="KW-0285">Flavoprotein</keyword>
<reference evidence="11 12" key="1">
    <citation type="submission" date="2021-06" db="EMBL/GenBank/DDBJ databases">
        <title>Complete genome of Haloferula helveola possessing various polysaccharide degrading enzymes.</title>
        <authorList>
            <person name="Takami H."/>
            <person name="Huang C."/>
            <person name="Hamasaki K."/>
        </authorList>
    </citation>
    <scope>NUCLEOTIDE SEQUENCE [LARGE SCALE GENOMIC DNA]</scope>
    <source>
        <strain evidence="11 12">CN-1</strain>
    </source>
</reference>
<evidence type="ECO:0000256" key="6">
    <source>
        <dbReference type="ARBA" id="ARBA00022723"/>
    </source>
</evidence>
<dbReference type="Proteomes" id="UP001374893">
    <property type="component" value="Chromosome"/>
</dbReference>
<name>A0ABM7RD77_9BACT</name>
<dbReference type="PANTHER" id="PTHR30040">
    <property type="entry name" value="THIAMINE BIOSYNTHESIS LIPOPROTEIN APBE"/>
    <property type="match status" value="1"/>
</dbReference>
<organism evidence="11 12">
    <name type="scientific">Haloferula helveola</name>
    <dbReference type="NCBI Taxonomy" id="490095"/>
    <lineage>
        <taxon>Bacteria</taxon>
        <taxon>Pseudomonadati</taxon>
        <taxon>Verrucomicrobiota</taxon>
        <taxon>Verrucomicrobiia</taxon>
        <taxon>Verrucomicrobiales</taxon>
        <taxon>Verrucomicrobiaceae</taxon>
        <taxon>Haloferula</taxon>
    </lineage>
</organism>
<evidence type="ECO:0000313" key="11">
    <source>
        <dbReference type="EMBL" id="BCX47320.1"/>
    </source>
</evidence>
<keyword evidence="12" id="KW-1185">Reference proteome</keyword>
<keyword evidence="6" id="KW-0479">Metal-binding</keyword>
<dbReference type="PANTHER" id="PTHR30040:SF2">
    <property type="entry name" value="FAD:PROTEIN FMN TRANSFERASE"/>
    <property type="match status" value="1"/>
</dbReference>
<evidence type="ECO:0000256" key="2">
    <source>
        <dbReference type="ARBA" id="ARBA00011955"/>
    </source>
</evidence>
<dbReference type="SUPFAM" id="SSF75011">
    <property type="entry name" value="3-carboxy-cis,cis-mucoante lactonizing enzyme"/>
    <property type="match status" value="1"/>
</dbReference>
<evidence type="ECO:0000256" key="4">
    <source>
        <dbReference type="ARBA" id="ARBA00022630"/>
    </source>
</evidence>
<accession>A0ABM7RD77</accession>
<comment type="catalytic activity">
    <reaction evidence="10">
        <text>L-threonyl-[protein] + FAD = FMN-L-threonyl-[protein] + AMP + H(+)</text>
        <dbReference type="Rhea" id="RHEA:36847"/>
        <dbReference type="Rhea" id="RHEA-COMP:11060"/>
        <dbReference type="Rhea" id="RHEA-COMP:11061"/>
        <dbReference type="ChEBI" id="CHEBI:15378"/>
        <dbReference type="ChEBI" id="CHEBI:30013"/>
        <dbReference type="ChEBI" id="CHEBI:57692"/>
        <dbReference type="ChEBI" id="CHEBI:74257"/>
        <dbReference type="ChEBI" id="CHEBI:456215"/>
        <dbReference type="EC" id="2.7.1.180"/>
    </reaction>
</comment>
<evidence type="ECO:0000313" key="12">
    <source>
        <dbReference type="Proteomes" id="UP001374893"/>
    </source>
</evidence>
<evidence type="ECO:0000256" key="9">
    <source>
        <dbReference type="ARBA" id="ARBA00031306"/>
    </source>
</evidence>
<keyword evidence="7" id="KW-0274">FAD</keyword>
<evidence type="ECO:0000256" key="3">
    <source>
        <dbReference type="ARBA" id="ARBA00016337"/>
    </source>
</evidence>
<dbReference type="InterPro" id="IPR003374">
    <property type="entry name" value="ApbE-like_sf"/>
</dbReference>
<sequence length="588" mass="62799">MRTLSRLLPIVLLTAFSPADEPVRFQDPALGEASGLAVSPTSPGFLWLVNDSGSPANLHLASNNGAARGTLKLEGVRNIDWEDLASFTWNGRAWLLVADVGDNQGQRETVMLHLVAEPKLPPAGDQLEATAAPEWTLRFRYEDGPRDCESVSVDPAGEAIYLLSKRDPTPRLYRLPLRKPEDGMIATAEFVTEAVSPPRPKGALPHPFGGQPTAMDFSSDGEMAAILTYQAAYLLRRGSAESWADVFRRKPVVLGTHGLPQAEALAFTPDGHQLLVTSEGVGSKLVTLEVPSSDEVRHDFSRELMGTRFSITCYSAYPALAEAAANAAFAEAEAINAVASDYIPDSELMRISTAPVGKAVELSPSLYDLLSTARRIAEDTDGCYDPTLGPLTTLWRETRNTGKLPDAATLDAARKSSGWKNFTLDPELRTITLGVPGMRFDLGGIAKGYAADAMLRTMEKYGVARTSVVAGGDVALGEPPPGRDAWNVGLKTFDKLKPDEVIGLSGSAVSTSGDLHQFVEIDGVRYSHILDPKTGLGLTRPIAVSVIAPSATLTDPLATAACVAGADKAESLVRKSGATDVRIRTQPE</sequence>
<dbReference type="Pfam" id="PF02424">
    <property type="entry name" value="ApbE"/>
    <property type="match status" value="1"/>
</dbReference>
<evidence type="ECO:0000256" key="10">
    <source>
        <dbReference type="ARBA" id="ARBA00048540"/>
    </source>
</evidence>
<evidence type="ECO:0000256" key="7">
    <source>
        <dbReference type="ARBA" id="ARBA00022827"/>
    </source>
</evidence>
<evidence type="ECO:0000256" key="8">
    <source>
        <dbReference type="ARBA" id="ARBA00022842"/>
    </source>
</evidence>
<dbReference type="EMBL" id="AP024702">
    <property type="protein sequence ID" value="BCX47320.1"/>
    <property type="molecule type" value="Genomic_DNA"/>
</dbReference>
<evidence type="ECO:0000256" key="5">
    <source>
        <dbReference type="ARBA" id="ARBA00022679"/>
    </source>
</evidence>
<evidence type="ECO:0000256" key="1">
    <source>
        <dbReference type="ARBA" id="ARBA00001946"/>
    </source>
</evidence>
<dbReference type="EC" id="2.7.1.180" evidence="2"/>
<dbReference type="RefSeq" id="WP_338689452.1">
    <property type="nucleotide sequence ID" value="NZ_AP024702.1"/>
</dbReference>
<keyword evidence="5" id="KW-0808">Transferase</keyword>